<sequence>MIVYGKQVVLYVAKKKPKMIEELYVAKELDSKIFKQLAQVGAKIIRVDSKKAQALARGGNHQGILAKISPLKMGEKKELLEMKRIVVLCGISDVGNIGSIVRSSYALGVDGLVVGGELSERAMEGIVRASAGAMLDSFVMSYPKILELIHELKEAGFICYGADMGGEEVSKVKKEQKWALFLGSEGEGLHKKITQKMDKIISIEMKNNFDSLNVGVASGILVHRLVME</sequence>
<dbReference type="InterPro" id="IPR013123">
    <property type="entry name" value="SpoU_subst-bd"/>
</dbReference>
<accession>A0A3D8J3T4</accession>
<dbReference type="AlphaFoldDB" id="A0A3D8J3T4"/>
<dbReference type="NCBIfam" id="TIGR00186">
    <property type="entry name" value="rRNA_methyl_3"/>
    <property type="match status" value="1"/>
</dbReference>
<dbReference type="EMBL" id="NXLV01000001">
    <property type="protein sequence ID" value="RDU72083.1"/>
    <property type="molecule type" value="Genomic_DNA"/>
</dbReference>
<dbReference type="InterPro" id="IPR029064">
    <property type="entry name" value="Ribosomal_eL30-like_sf"/>
</dbReference>
<keyword evidence="5" id="KW-1185">Reference proteome</keyword>
<organism evidence="4 5">
    <name type="scientific">Helicobacter brantae</name>
    <dbReference type="NCBI Taxonomy" id="375927"/>
    <lineage>
        <taxon>Bacteria</taxon>
        <taxon>Pseudomonadati</taxon>
        <taxon>Campylobacterota</taxon>
        <taxon>Epsilonproteobacteria</taxon>
        <taxon>Campylobacterales</taxon>
        <taxon>Helicobacteraceae</taxon>
        <taxon>Helicobacter</taxon>
    </lineage>
</organism>
<evidence type="ECO:0000256" key="1">
    <source>
        <dbReference type="ARBA" id="ARBA00022603"/>
    </source>
</evidence>
<evidence type="ECO:0000259" key="3">
    <source>
        <dbReference type="SMART" id="SM00967"/>
    </source>
</evidence>
<evidence type="ECO:0000313" key="4">
    <source>
        <dbReference type="EMBL" id="RDU72083.1"/>
    </source>
</evidence>
<dbReference type="InterPro" id="IPR004441">
    <property type="entry name" value="rRNA_MeTrfase_TrmH"/>
</dbReference>
<protein>
    <submittedName>
        <fullName evidence="4">23S rRNA (Guanosine(2251)-2'-O)-methyltransferase RlmB</fullName>
    </submittedName>
</protein>
<dbReference type="GO" id="GO:0003723">
    <property type="term" value="F:RNA binding"/>
    <property type="evidence" value="ECO:0007669"/>
    <property type="project" value="InterPro"/>
</dbReference>
<dbReference type="InterPro" id="IPR029028">
    <property type="entry name" value="Alpha/beta_knot_MTases"/>
</dbReference>
<dbReference type="OrthoDB" id="9785673at2"/>
<feature type="domain" description="RNA 2-O ribose methyltransferase substrate binding" evidence="3">
    <location>
        <begin position="2"/>
        <end position="74"/>
    </location>
</feature>
<dbReference type="Gene3D" id="3.30.1330.30">
    <property type="match status" value="1"/>
</dbReference>
<comment type="caution">
    <text evidence="4">The sequence shown here is derived from an EMBL/GenBank/DDBJ whole genome shotgun (WGS) entry which is preliminary data.</text>
</comment>
<dbReference type="GO" id="GO:0032259">
    <property type="term" value="P:methylation"/>
    <property type="evidence" value="ECO:0007669"/>
    <property type="project" value="UniProtKB-KW"/>
</dbReference>
<dbReference type="Pfam" id="PF00588">
    <property type="entry name" value="SpoU_methylase"/>
    <property type="match status" value="1"/>
</dbReference>
<dbReference type="PANTHER" id="PTHR46429:SF1">
    <property type="entry name" value="23S RRNA (GUANOSINE-2'-O-)-METHYLTRANSFERASE RLMB"/>
    <property type="match status" value="1"/>
</dbReference>
<proteinExistence type="predicted"/>
<evidence type="ECO:0000313" key="5">
    <source>
        <dbReference type="Proteomes" id="UP000257045"/>
    </source>
</evidence>
<dbReference type="InterPro" id="IPR001537">
    <property type="entry name" value="SpoU_MeTrfase"/>
</dbReference>
<dbReference type="GO" id="GO:0008173">
    <property type="term" value="F:RNA methyltransferase activity"/>
    <property type="evidence" value="ECO:0007669"/>
    <property type="project" value="InterPro"/>
</dbReference>
<evidence type="ECO:0000256" key="2">
    <source>
        <dbReference type="ARBA" id="ARBA00022679"/>
    </source>
</evidence>
<gene>
    <name evidence="4" type="ORF">CQA58_00315</name>
</gene>
<dbReference type="Gene3D" id="3.40.1280.10">
    <property type="match status" value="1"/>
</dbReference>
<keyword evidence="1 4" id="KW-0489">Methyltransferase</keyword>
<keyword evidence="2 4" id="KW-0808">Transferase</keyword>
<dbReference type="Pfam" id="PF08032">
    <property type="entry name" value="SpoU_sub_bind"/>
    <property type="match status" value="1"/>
</dbReference>
<dbReference type="RefSeq" id="WP_115568713.1">
    <property type="nucleotide sequence ID" value="NZ_NXLV01000001.1"/>
</dbReference>
<dbReference type="GO" id="GO:0006396">
    <property type="term" value="P:RNA processing"/>
    <property type="evidence" value="ECO:0007669"/>
    <property type="project" value="InterPro"/>
</dbReference>
<reference evidence="4 5" key="1">
    <citation type="submission" date="2018-04" db="EMBL/GenBank/DDBJ databases">
        <title>Novel Campyloabacter and Helicobacter Species and Strains.</title>
        <authorList>
            <person name="Mannion A.J."/>
            <person name="Shen Z."/>
            <person name="Fox J.G."/>
        </authorList>
    </citation>
    <scope>NUCLEOTIDE SEQUENCE [LARGE SCALE GENOMIC DNA]</scope>
    <source>
        <strain evidence="4 5">MIT 04-9366</strain>
    </source>
</reference>
<dbReference type="PANTHER" id="PTHR46429">
    <property type="entry name" value="23S RRNA (GUANOSINE-2'-O-)-METHYLTRANSFERASE RLMB"/>
    <property type="match status" value="1"/>
</dbReference>
<dbReference type="SUPFAM" id="SSF75217">
    <property type="entry name" value="alpha/beta knot"/>
    <property type="match status" value="1"/>
</dbReference>
<dbReference type="GO" id="GO:0005829">
    <property type="term" value="C:cytosol"/>
    <property type="evidence" value="ECO:0007669"/>
    <property type="project" value="TreeGrafter"/>
</dbReference>
<dbReference type="Proteomes" id="UP000257045">
    <property type="component" value="Unassembled WGS sequence"/>
</dbReference>
<dbReference type="SUPFAM" id="SSF55315">
    <property type="entry name" value="L30e-like"/>
    <property type="match status" value="1"/>
</dbReference>
<dbReference type="InterPro" id="IPR029026">
    <property type="entry name" value="tRNA_m1G_MTases_N"/>
</dbReference>
<name>A0A3D8J3T4_9HELI</name>
<dbReference type="CDD" id="cd18095">
    <property type="entry name" value="SpoU-like_rRNA-MTase"/>
    <property type="match status" value="1"/>
</dbReference>
<dbReference type="SMART" id="SM00967">
    <property type="entry name" value="SpoU_sub_bind"/>
    <property type="match status" value="1"/>
</dbReference>